<gene>
    <name evidence="2" type="ORF">F0919_12620</name>
</gene>
<keyword evidence="1" id="KW-0812">Transmembrane</keyword>
<evidence type="ECO:0000256" key="1">
    <source>
        <dbReference type="SAM" id="Phobius"/>
    </source>
</evidence>
<comment type="caution">
    <text evidence="2">The sequence shown here is derived from an EMBL/GenBank/DDBJ whole genome shotgun (WGS) entry which is preliminary data.</text>
</comment>
<evidence type="ECO:0000313" key="2">
    <source>
        <dbReference type="EMBL" id="KAA5533380.1"/>
    </source>
</evidence>
<sequence length="157" mass="16091">MSQHIVSLYDNNASAIEAVNLLKTGGFNEKHISLLGKTDVGDDVQVEDSKIAAKGVGIGALVGVLAGIGLTMIPGIGILYGIGAVAGAVAGFDAGIIGGTIVSTLAIKNMGKEVADRYSEELKSGKVLLSFTGSDEEMAKAKTLLESHGAHVEMNEH</sequence>
<feature type="transmembrane region" description="Helical" evidence="1">
    <location>
        <begin position="88"/>
        <end position="107"/>
    </location>
</feature>
<dbReference type="PANTHER" id="PTHR36109">
    <property type="entry name" value="MEMBRANE PROTEIN-RELATED"/>
    <property type="match status" value="1"/>
</dbReference>
<evidence type="ECO:0008006" key="4">
    <source>
        <dbReference type="Google" id="ProtNLM"/>
    </source>
</evidence>
<evidence type="ECO:0000313" key="3">
    <source>
        <dbReference type="Proteomes" id="UP000323632"/>
    </source>
</evidence>
<organism evidence="2 3">
    <name type="scientific">Taibaiella lutea</name>
    <dbReference type="NCBI Taxonomy" id="2608001"/>
    <lineage>
        <taxon>Bacteria</taxon>
        <taxon>Pseudomonadati</taxon>
        <taxon>Bacteroidota</taxon>
        <taxon>Chitinophagia</taxon>
        <taxon>Chitinophagales</taxon>
        <taxon>Chitinophagaceae</taxon>
        <taxon>Taibaiella</taxon>
    </lineage>
</organism>
<feature type="transmembrane region" description="Helical" evidence="1">
    <location>
        <begin position="58"/>
        <end position="82"/>
    </location>
</feature>
<reference evidence="2 3" key="1">
    <citation type="submission" date="2019-09" db="EMBL/GenBank/DDBJ databases">
        <title>Genome sequence and assembly of Taibaiella sp.</title>
        <authorList>
            <person name="Chhetri G."/>
        </authorList>
    </citation>
    <scope>NUCLEOTIDE SEQUENCE [LARGE SCALE GENOMIC DNA]</scope>
    <source>
        <strain evidence="2 3">KVB11</strain>
    </source>
</reference>
<keyword evidence="3" id="KW-1185">Reference proteome</keyword>
<keyword evidence="1" id="KW-0472">Membrane</keyword>
<dbReference type="AlphaFoldDB" id="A0A5M6CG11"/>
<keyword evidence="1" id="KW-1133">Transmembrane helix</keyword>
<name>A0A5M6CG11_9BACT</name>
<dbReference type="Proteomes" id="UP000323632">
    <property type="component" value="Unassembled WGS sequence"/>
</dbReference>
<dbReference type="EMBL" id="VWSH01000003">
    <property type="protein sequence ID" value="KAA5533380.1"/>
    <property type="molecule type" value="Genomic_DNA"/>
</dbReference>
<dbReference type="RefSeq" id="WP_150033127.1">
    <property type="nucleotide sequence ID" value="NZ_VWSH01000003.1"/>
</dbReference>
<dbReference type="InterPro" id="IPR052948">
    <property type="entry name" value="Low_temp-induced_all0457"/>
</dbReference>
<dbReference type="PANTHER" id="PTHR36109:SF2">
    <property type="entry name" value="MEMBRANE PROTEIN"/>
    <property type="match status" value="1"/>
</dbReference>
<accession>A0A5M6CG11</accession>
<proteinExistence type="predicted"/>
<protein>
    <recommendedName>
        <fullName evidence="4">DUF1269 domain-containing protein</fullName>
    </recommendedName>
</protein>